<dbReference type="PANTHER" id="PTHR43115">
    <property type="entry name" value="DEHYDROGENASE/REDUCTASE SDR FAMILY MEMBER 11"/>
    <property type="match status" value="1"/>
</dbReference>
<dbReference type="SUPFAM" id="SSF51735">
    <property type="entry name" value="NAD(P)-binding Rossmann-fold domains"/>
    <property type="match status" value="1"/>
</dbReference>
<dbReference type="PRINTS" id="PR00081">
    <property type="entry name" value="GDHRDH"/>
</dbReference>
<dbReference type="AlphaFoldDB" id="A0A6P1E488"/>
<dbReference type="Gene3D" id="3.40.50.720">
    <property type="entry name" value="NAD(P)-binding Rossmann-like Domain"/>
    <property type="match status" value="1"/>
</dbReference>
<dbReference type="InterPro" id="IPR036291">
    <property type="entry name" value="NAD(P)-bd_dom_sf"/>
</dbReference>
<reference evidence="3 4" key="1">
    <citation type="submission" date="2019-12" db="EMBL/GenBank/DDBJ databases">
        <title>Lactobacillus hilgardii FLUB.</title>
        <authorList>
            <person name="Gustaw K."/>
        </authorList>
    </citation>
    <scope>NUCLEOTIDE SEQUENCE [LARGE SCALE GENOMIC DNA]</scope>
    <source>
        <strain evidence="3 4">FLUB</strain>
    </source>
</reference>
<dbReference type="PANTHER" id="PTHR43115:SF4">
    <property type="entry name" value="DEHYDROGENASE_REDUCTASE SDR FAMILY MEMBER 11"/>
    <property type="match status" value="1"/>
</dbReference>
<evidence type="ECO:0000313" key="3">
    <source>
        <dbReference type="EMBL" id="QHB51369.1"/>
    </source>
</evidence>
<sequence length="247" mass="26580">MSVKDKVVIVTGASSGIGAATVELLVQQGAKVVFGARRQDKLEQVAQNLPADQIAYRTVDVSKHDDVVALVNLAKREFGKIDALYNNAGIMPTANLAEDHRNEWQNMLNINVMGVLNGISAVLPIMHEQGYGHILATDSVAGHIAYAGSAVYCGTKFAVRAIMEGLRQEELKNKIRSTIISPGAVNTELYKSISDPKSAKDLVAAWQQTPDSSLTPEDLAEAVVYAIGTPSRVSVSEILIRPTDQEI</sequence>
<organism evidence="3 4">
    <name type="scientific">Lentilactobacillus hilgardii</name>
    <name type="common">Lactobacillus hilgardii</name>
    <dbReference type="NCBI Taxonomy" id="1588"/>
    <lineage>
        <taxon>Bacteria</taxon>
        <taxon>Bacillati</taxon>
        <taxon>Bacillota</taxon>
        <taxon>Bacilli</taxon>
        <taxon>Lactobacillales</taxon>
        <taxon>Lactobacillaceae</taxon>
        <taxon>Lentilactobacillus</taxon>
    </lineage>
</organism>
<dbReference type="EMBL" id="CP047121">
    <property type="protein sequence ID" value="QHB51369.1"/>
    <property type="molecule type" value="Genomic_DNA"/>
</dbReference>
<evidence type="ECO:0000256" key="2">
    <source>
        <dbReference type="ARBA" id="ARBA00023002"/>
    </source>
</evidence>
<comment type="similarity">
    <text evidence="1">Belongs to the short-chain dehydrogenases/reductases (SDR) family.</text>
</comment>
<evidence type="ECO:0000256" key="1">
    <source>
        <dbReference type="ARBA" id="ARBA00006484"/>
    </source>
</evidence>
<dbReference type="FunFam" id="3.40.50.720:FF:000047">
    <property type="entry name" value="NADP-dependent L-serine/L-allo-threonine dehydrogenase"/>
    <property type="match status" value="1"/>
</dbReference>
<name>A0A6P1E488_LENHI</name>
<dbReference type="PROSITE" id="PS00061">
    <property type="entry name" value="ADH_SHORT"/>
    <property type="match status" value="1"/>
</dbReference>
<dbReference type="CDD" id="cd05233">
    <property type="entry name" value="SDR_c"/>
    <property type="match status" value="1"/>
</dbReference>
<dbReference type="Pfam" id="PF00106">
    <property type="entry name" value="adh_short"/>
    <property type="match status" value="1"/>
</dbReference>
<accession>A0A6P1E488</accession>
<keyword evidence="2" id="KW-0560">Oxidoreductase</keyword>
<dbReference type="Proteomes" id="UP000465035">
    <property type="component" value="Chromosome"/>
</dbReference>
<protein>
    <submittedName>
        <fullName evidence="3">SDR family NAD(P)-dependent oxidoreductase</fullName>
    </submittedName>
</protein>
<dbReference type="GO" id="GO:0016616">
    <property type="term" value="F:oxidoreductase activity, acting on the CH-OH group of donors, NAD or NADP as acceptor"/>
    <property type="evidence" value="ECO:0007669"/>
    <property type="project" value="UniProtKB-ARBA"/>
</dbReference>
<gene>
    <name evidence="3" type="ORF">GQR93_03635</name>
</gene>
<evidence type="ECO:0000313" key="4">
    <source>
        <dbReference type="Proteomes" id="UP000465035"/>
    </source>
</evidence>
<dbReference type="InterPro" id="IPR002347">
    <property type="entry name" value="SDR_fam"/>
</dbReference>
<dbReference type="InterPro" id="IPR020904">
    <property type="entry name" value="Sc_DH/Rdtase_CS"/>
</dbReference>
<proteinExistence type="inferred from homology"/>